<keyword evidence="2" id="KW-1185">Reference proteome</keyword>
<dbReference type="EMBL" id="HG692825">
    <property type="protein sequence ID" value="CDI84593.1"/>
    <property type="molecule type" value="Genomic_DNA"/>
</dbReference>
<evidence type="ECO:0000313" key="1">
    <source>
        <dbReference type="EMBL" id="CDI84593.1"/>
    </source>
</evidence>
<evidence type="ECO:0000313" key="2">
    <source>
        <dbReference type="Proteomes" id="UP000018201"/>
    </source>
</evidence>
<sequence>MRGLDFVNVKAIKRLVMRRVCGRERMQHPDNMIVMQDACKVKAEEFCDGILKVVKSLVIMRWVYDAYKLDDQCFNGILKVVKRLVMMGCMYGRQG</sequence>
<dbReference type="VEuPathDB" id="ToxoDB:EPH_0057860"/>
<dbReference type="AlphaFoldDB" id="U6GZF6"/>
<name>U6GZF6_9EIME</name>
<gene>
    <name evidence="1" type="ORF">EPH_0057860</name>
</gene>
<proteinExistence type="predicted"/>
<reference evidence="1" key="2">
    <citation type="submission" date="2013-10" db="EMBL/GenBank/DDBJ databases">
        <authorList>
            <person name="Aslett M."/>
        </authorList>
    </citation>
    <scope>NUCLEOTIDE SEQUENCE [LARGE SCALE GENOMIC DNA]</scope>
    <source>
        <strain evidence="1">Houghton</strain>
    </source>
</reference>
<accession>U6GZF6</accession>
<protein>
    <submittedName>
        <fullName evidence="1">Uncharacterized protein</fullName>
    </submittedName>
</protein>
<organism evidence="1 2">
    <name type="scientific">Eimeria praecox</name>
    <dbReference type="NCBI Taxonomy" id="51316"/>
    <lineage>
        <taxon>Eukaryota</taxon>
        <taxon>Sar</taxon>
        <taxon>Alveolata</taxon>
        <taxon>Apicomplexa</taxon>
        <taxon>Conoidasida</taxon>
        <taxon>Coccidia</taxon>
        <taxon>Eucoccidiorida</taxon>
        <taxon>Eimeriorina</taxon>
        <taxon>Eimeriidae</taxon>
        <taxon>Eimeria</taxon>
    </lineage>
</organism>
<reference evidence="1" key="1">
    <citation type="submission" date="2013-10" db="EMBL/GenBank/DDBJ databases">
        <title>Genomic analysis of the causative agents of coccidiosis in chickens.</title>
        <authorList>
            <person name="Reid A.J."/>
            <person name="Blake D."/>
            <person name="Billington K."/>
            <person name="Browne H."/>
            <person name="Dunn M."/>
            <person name="Hung S."/>
            <person name="Kawahara F."/>
            <person name="Miranda-Saavedra D."/>
            <person name="Mourier T."/>
            <person name="Nagra H."/>
            <person name="Otto T.D."/>
            <person name="Rawlings N."/>
            <person name="Sanchez A."/>
            <person name="Sanders M."/>
            <person name="Subramaniam C."/>
            <person name="Tay Y."/>
            <person name="Dear P."/>
            <person name="Doerig C."/>
            <person name="Gruber A."/>
            <person name="Parkinson J."/>
            <person name="Shirley M."/>
            <person name="Wan K.L."/>
            <person name="Berriman M."/>
            <person name="Tomley F."/>
            <person name="Pain A."/>
        </authorList>
    </citation>
    <scope>NUCLEOTIDE SEQUENCE [LARGE SCALE GENOMIC DNA]</scope>
    <source>
        <strain evidence="1">Houghton</strain>
    </source>
</reference>
<dbReference type="Proteomes" id="UP000018201">
    <property type="component" value="Unassembled WGS sequence"/>
</dbReference>